<dbReference type="Proteomes" id="UP000199051">
    <property type="component" value="Unassembled WGS sequence"/>
</dbReference>
<name>A0A1H9WTQ1_9PSEU</name>
<keyword evidence="4" id="KW-1185">Reference proteome</keyword>
<dbReference type="GO" id="GO:0005975">
    <property type="term" value="P:carbohydrate metabolic process"/>
    <property type="evidence" value="ECO:0007669"/>
    <property type="project" value="UniProtKB-ARBA"/>
</dbReference>
<accession>A0A1H9WTQ1</accession>
<dbReference type="Gene3D" id="2.60.40.10">
    <property type="entry name" value="Immunoglobulins"/>
    <property type="match status" value="2"/>
</dbReference>
<dbReference type="STRING" id="155974.SAMN04487818_111207"/>
<keyword evidence="1" id="KW-0732">Signal</keyword>
<feature type="signal peptide" evidence="1">
    <location>
        <begin position="1"/>
        <end position="33"/>
    </location>
</feature>
<dbReference type="RefSeq" id="WP_092783546.1">
    <property type="nucleotide sequence ID" value="NZ_FOGI01000011.1"/>
</dbReference>
<evidence type="ECO:0000256" key="1">
    <source>
        <dbReference type="SAM" id="SignalP"/>
    </source>
</evidence>
<reference evidence="4" key="1">
    <citation type="submission" date="2016-10" db="EMBL/GenBank/DDBJ databases">
        <authorList>
            <person name="Varghese N."/>
            <person name="Submissions S."/>
        </authorList>
    </citation>
    <scope>NUCLEOTIDE SEQUENCE [LARGE SCALE GENOMIC DNA]</scope>
    <source>
        <strain evidence="4">DSM 44260</strain>
    </source>
</reference>
<dbReference type="AlphaFoldDB" id="A0A1H9WTQ1"/>
<dbReference type="Pfam" id="PF16640">
    <property type="entry name" value="Big_3_5"/>
    <property type="match status" value="2"/>
</dbReference>
<evidence type="ECO:0000313" key="4">
    <source>
        <dbReference type="Proteomes" id="UP000199051"/>
    </source>
</evidence>
<feature type="domain" description="Bacterial Ig-like" evidence="2">
    <location>
        <begin position="271"/>
        <end position="354"/>
    </location>
</feature>
<feature type="domain" description="Bacterial Ig-like" evidence="2">
    <location>
        <begin position="174"/>
        <end position="255"/>
    </location>
</feature>
<organism evidence="3 4">
    <name type="scientific">Actinokineospora terrae</name>
    <dbReference type="NCBI Taxonomy" id="155974"/>
    <lineage>
        <taxon>Bacteria</taxon>
        <taxon>Bacillati</taxon>
        <taxon>Actinomycetota</taxon>
        <taxon>Actinomycetes</taxon>
        <taxon>Pseudonocardiales</taxon>
        <taxon>Pseudonocardiaceae</taxon>
        <taxon>Actinokineospora</taxon>
    </lineage>
</organism>
<dbReference type="EMBL" id="FOGI01000011">
    <property type="protein sequence ID" value="SES37330.1"/>
    <property type="molecule type" value="Genomic_DNA"/>
</dbReference>
<dbReference type="InterPro" id="IPR013783">
    <property type="entry name" value="Ig-like_fold"/>
</dbReference>
<evidence type="ECO:0000259" key="2">
    <source>
        <dbReference type="Pfam" id="PF16640"/>
    </source>
</evidence>
<proteinExistence type="predicted"/>
<gene>
    <name evidence="3" type="ORF">SAMN04487818_111207</name>
</gene>
<dbReference type="InterPro" id="IPR032109">
    <property type="entry name" value="Big_3_5"/>
</dbReference>
<feature type="chain" id="PRO_5011629079" evidence="1">
    <location>
        <begin position="34"/>
        <end position="524"/>
    </location>
</feature>
<evidence type="ECO:0000313" key="3">
    <source>
        <dbReference type="EMBL" id="SES37330.1"/>
    </source>
</evidence>
<sequence length="524" mass="51053">MRANSFARKLVGGAIVFAAATAATLGAAGIAAAAAPAGNLGTLSINKTTGLDTDAPTYTTSAGCTPDSDGYSLFVYGPGAWDAGFTATPVTDVGFSQSGGFPIVQGLSFKDIAVDNATTIVPGKYTVAAYCVDQFGASNKGAFTRDIWFTSATAWRDTDPNAQVATTTALSVSPAAPVASGTNVTLTANVTPATAAGTVQFKDGANNLGSPVTVVNGVATFSTTALAAGTRSLTASFSGAGFATSTSAAVSYVVNAPVAVPTTTALAVSPSGTAAAYSPVTLSATVNPGAAVGAVQFFDGANALGNPVAVSAGAATLTTSTLAVGAHSFTARFVPTNAANYATSVSVAVALDVTPFAGVTASETITTTVLAGELLISVANQNVVLPSPVMAADGSLLTTSGSLNPIKVTDTRAGNPGWNVSGQVSDFSNGANSINGANLGWTPKLVDKSAPQVIAVGAQVNPANAIAPGASAPNGLGLAAARVLATAAALGGNGTANLSADLALNVPTSTVAGTYSALLTLTAI</sequence>
<protein>
    <submittedName>
        <fullName evidence="3">Ig-like domain (Group 3)</fullName>
    </submittedName>
</protein>